<dbReference type="SUPFAM" id="SSF48452">
    <property type="entry name" value="TPR-like"/>
    <property type="match status" value="1"/>
</dbReference>
<dbReference type="AlphaFoldDB" id="A0A0P1FIF8"/>
<dbReference type="Proteomes" id="UP000051298">
    <property type="component" value="Unassembled WGS sequence"/>
</dbReference>
<organism evidence="1 2">
    <name type="scientific">Thalassobacter stenotrophicus</name>
    <dbReference type="NCBI Taxonomy" id="266809"/>
    <lineage>
        <taxon>Bacteria</taxon>
        <taxon>Pseudomonadati</taxon>
        <taxon>Pseudomonadota</taxon>
        <taxon>Alphaproteobacteria</taxon>
        <taxon>Rhodobacterales</taxon>
        <taxon>Roseobacteraceae</taxon>
        <taxon>Thalassobacter</taxon>
    </lineage>
</organism>
<evidence type="ECO:0000313" key="2">
    <source>
        <dbReference type="Proteomes" id="UP000051298"/>
    </source>
</evidence>
<dbReference type="InterPro" id="IPR010323">
    <property type="entry name" value="DUF924"/>
</dbReference>
<dbReference type="Gene3D" id="1.20.58.320">
    <property type="entry name" value="TPR-like"/>
    <property type="match status" value="1"/>
</dbReference>
<evidence type="ECO:0008006" key="3">
    <source>
        <dbReference type="Google" id="ProtNLM"/>
    </source>
</evidence>
<proteinExistence type="predicted"/>
<dbReference type="Gene3D" id="1.25.40.10">
    <property type="entry name" value="Tetratricopeptide repeat domain"/>
    <property type="match status" value="1"/>
</dbReference>
<protein>
    <recommendedName>
        <fullName evidence="3">DUF924 domain-containing protein</fullName>
    </recommendedName>
</protein>
<gene>
    <name evidence="1" type="ORF">THS5294_01692</name>
</gene>
<dbReference type="EMBL" id="CYRX01000025">
    <property type="protein sequence ID" value="CUH60403.1"/>
    <property type="molecule type" value="Genomic_DNA"/>
</dbReference>
<dbReference type="STRING" id="266809.PM03_05475"/>
<dbReference type="eggNOG" id="COG3803">
    <property type="taxonomic scope" value="Bacteria"/>
</dbReference>
<accession>A0A0P1FIF8</accession>
<dbReference type="RefSeq" id="WP_058123383.1">
    <property type="nucleotide sequence ID" value="NZ_CYRX01000025.1"/>
</dbReference>
<dbReference type="Pfam" id="PF06041">
    <property type="entry name" value="DUF924"/>
    <property type="match status" value="1"/>
</dbReference>
<sequence length="191" mass="21828">MDRFEEVLEFWLETCSEKDWYQSTPELDADISTRFQELWEAARRGELEAWALSPRGALAFLILTDQFSRNMFRGEATAFATDAQARAVAKKSIERGFDLQVEGPARQFFYLPLEHSECLSDQDRAVRLIATRFESEQTLLHARAHREIIRQFGRFPFRNKALGRTGTTQEDAFMTAGGYGTFVETLAADAA</sequence>
<reference evidence="1 2" key="1">
    <citation type="submission" date="2015-09" db="EMBL/GenBank/DDBJ databases">
        <authorList>
            <consortium name="Swine Surveillance"/>
        </authorList>
    </citation>
    <scope>NUCLEOTIDE SEQUENCE [LARGE SCALE GENOMIC DNA]</scope>
    <source>
        <strain evidence="1 2">CECT 5294</strain>
    </source>
</reference>
<name>A0A0P1FIF8_9RHOB</name>
<evidence type="ECO:0000313" key="1">
    <source>
        <dbReference type="EMBL" id="CUH60403.1"/>
    </source>
</evidence>
<dbReference type="InterPro" id="IPR011990">
    <property type="entry name" value="TPR-like_helical_dom_sf"/>
</dbReference>